<evidence type="ECO:0000256" key="1">
    <source>
        <dbReference type="ARBA" id="ARBA00004651"/>
    </source>
</evidence>
<dbReference type="InterPro" id="IPR004090">
    <property type="entry name" value="Chemotax_Me-accpt_rcpt"/>
</dbReference>
<comment type="similarity">
    <text evidence="7">Belongs to the methyl-accepting chemotaxis (MCP) protein family.</text>
</comment>
<dbReference type="Pfam" id="PF00015">
    <property type="entry name" value="MCPsignal"/>
    <property type="match status" value="1"/>
</dbReference>
<evidence type="ECO:0000259" key="11">
    <source>
        <dbReference type="PROSITE" id="PS50885"/>
    </source>
</evidence>
<keyword evidence="5 9" id="KW-1133">Transmembrane helix</keyword>
<evidence type="ECO:0000313" key="13">
    <source>
        <dbReference type="Proteomes" id="UP000438106"/>
    </source>
</evidence>
<dbReference type="PROSITE" id="PS50885">
    <property type="entry name" value="HAMP"/>
    <property type="match status" value="2"/>
</dbReference>
<dbReference type="InterPro" id="IPR051310">
    <property type="entry name" value="MCP_chemotaxis"/>
</dbReference>
<dbReference type="PRINTS" id="PR00260">
    <property type="entry name" value="CHEMTRNSDUCR"/>
</dbReference>
<dbReference type="Pfam" id="PF00672">
    <property type="entry name" value="HAMP"/>
    <property type="match status" value="1"/>
</dbReference>
<keyword evidence="6 9" id="KW-0472">Membrane</keyword>
<evidence type="ECO:0000259" key="10">
    <source>
        <dbReference type="PROSITE" id="PS50111"/>
    </source>
</evidence>
<keyword evidence="8" id="KW-0807">Transducer</keyword>
<gene>
    <name evidence="12" type="ORF">GO014_15595</name>
</gene>
<protein>
    <submittedName>
        <fullName evidence="12">HAMP domain-containing protein</fullName>
    </submittedName>
</protein>
<dbReference type="GO" id="GO:0005886">
    <property type="term" value="C:plasma membrane"/>
    <property type="evidence" value="ECO:0007669"/>
    <property type="project" value="UniProtKB-SubCell"/>
</dbReference>
<dbReference type="AlphaFoldDB" id="A0A7X3K4J4"/>
<dbReference type="SMART" id="SM00304">
    <property type="entry name" value="HAMP"/>
    <property type="match status" value="2"/>
</dbReference>
<keyword evidence="4 9" id="KW-0812">Transmembrane</keyword>
<keyword evidence="13" id="KW-1185">Reference proteome</keyword>
<evidence type="ECO:0000313" key="12">
    <source>
        <dbReference type="EMBL" id="MVT00447.1"/>
    </source>
</evidence>
<keyword evidence="2" id="KW-1003">Cell membrane</keyword>
<dbReference type="SUPFAM" id="SSF58104">
    <property type="entry name" value="Methyl-accepting chemotaxis protein (MCP) signaling domain"/>
    <property type="match status" value="1"/>
</dbReference>
<evidence type="ECO:0000256" key="6">
    <source>
        <dbReference type="ARBA" id="ARBA00023136"/>
    </source>
</evidence>
<evidence type="ECO:0000256" key="4">
    <source>
        <dbReference type="ARBA" id="ARBA00022692"/>
    </source>
</evidence>
<feature type="domain" description="Methyl-accepting transducer" evidence="10">
    <location>
        <begin position="568"/>
        <end position="797"/>
    </location>
</feature>
<comment type="subcellular location">
    <subcellularLocation>
        <location evidence="1">Cell membrane</location>
        <topology evidence="1">Multi-pass membrane protein</topology>
    </subcellularLocation>
</comment>
<dbReference type="Pfam" id="PF18947">
    <property type="entry name" value="HAMP_2"/>
    <property type="match status" value="1"/>
</dbReference>
<dbReference type="Pfam" id="PF02743">
    <property type="entry name" value="dCache_1"/>
    <property type="match status" value="1"/>
</dbReference>
<comment type="caution">
    <text evidence="12">The sequence shown here is derived from an EMBL/GenBank/DDBJ whole genome shotgun (WGS) entry which is preliminary data.</text>
</comment>
<dbReference type="SUPFAM" id="SSF158472">
    <property type="entry name" value="HAMP domain-like"/>
    <property type="match status" value="1"/>
</dbReference>
<feature type="transmembrane region" description="Helical" evidence="9">
    <location>
        <begin position="39"/>
        <end position="60"/>
    </location>
</feature>
<evidence type="ECO:0000256" key="8">
    <source>
        <dbReference type="PROSITE-ProRule" id="PRU00284"/>
    </source>
</evidence>
<dbReference type="GO" id="GO:0006935">
    <property type="term" value="P:chemotaxis"/>
    <property type="evidence" value="ECO:0007669"/>
    <property type="project" value="InterPro"/>
</dbReference>
<dbReference type="Proteomes" id="UP000438106">
    <property type="component" value="Unassembled WGS sequence"/>
</dbReference>
<evidence type="ECO:0000256" key="3">
    <source>
        <dbReference type="ARBA" id="ARBA00022481"/>
    </source>
</evidence>
<dbReference type="InterPro" id="IPR033479">
    <property type="entry name" value="dCache_1"/>
</dbReference>
<dbReference type="InterPro" id="IPR003660">
    <property type="entry name" value="HAMP_dom"/>
</dbReference>
<dbReference type="PANTHER" id="PTHR43531:SF14">
    <property type="entry name" value="METHYL-ACCEPTING CHEMOTAXIS PROTEIN I-RELATED"/>
    <property type="match status" value="1"/>
</dbReference>
<dbReference type="PROSITE" id="PS50111">
    <property type="entry name" value="CHEMOTAXIS_TRANSDUC_2"/>
    <property type="match status" value="1"/>
</dbReference>
<dbReference type="GO" id="GO:0007165">
    <property type="term" value="P:signal transduction"/>
    <property type="evidence" value="ECO:0007669"/>
    <property type="project" value="UniProtKB-KW"/>
</dbReference>
<proteinExistence type="inferred from homology"/>
<name>A0A7X3K4J4_9HYPH</name>
<organism evidence="12 13">
    <name type="scientific">Devosia marina</name>
    <dbReference type="NCBI Taxonomy" id="2683198"/>
    <lineage>
        <taxon>Bacteria</taxon>
        <taxon>Pseudomonadati</taxon>
        <taxon>Pseudomonadota</taxon>
        <taxon>Alphaproteobacteria</taxon>
        <taxon>Hyphomicrobiales</taxon>
        <taxon>Devosiaceae</taxon>
        <taxon>Devosia</taxon>
    </lineage>
</organism>
<evidence type="ECO:0000256" key="7">
    <source>
        <dbReference type="ARBA" id="ARBA00029447"/>
    </source>
</evidence>
<dbReference type="Gene3D" id="3.30.450.20">
    <property type="entry name" value="PAS domain"/>
    <property type="match status" value="1"/>
</dbReference>
<dbReference type="Gene3D" id="1.10.8.500">
    <property type="entry name" value="HAMP domain in histidine kinase"/>
    <property type="match status" value="1"/>
</dbReference>
<accession>A0A7X3K4J4</accession>
<feature type="domain" description="HAMP" evidence="11">
    <location>
        <begin position="511"/>
        <end position="563"/>
    </location>
</feature>
<reference evidence="12 13" key="1">
    <citation type="submission" date="2019-12" db="EMBL/GenBank/DDBJ databases">
        <title>Devosia maris sp. nov., isolated from the deep seawater.</title>
        <authorList>
            <person name="Liu Y."/>
        </authorList>
    </citation>
    <scope>NUCLEOTIDE SEQUENCE [LARGE SCALE GENOMIC DNA]</scope>
    <source>
        <strain evidence="12 13">L53-10-65</strain>
    </source>
</reference>
<dbReference type="SMART" id="SM00283">
    <property type="entry name" value="MA"/>
    <property type="match status" value="1"/>
</dbReference>
<dbReference type="CDD" id="cd18774">
    <property type="entry name" value="PDC2_HK_sensor"/>
    <property type="match status" value="1"/>
</dbReference>
<dbReference type="CDD" id="cd11386">
    <property type="entry name" value="MCP_signal"/>
    <property type="match status" value="1"/>
</dbReference>
<dbReference type="PANTHER" id="PTHR43531">
    <property type="entry name" value="PROTEIN ICFG"/>
    <property type="match status" value="1"/>
</dbReference>
<keyword evidence="3" id="KW-0488">Methylation</keyword>
<dbReference type="EMBL" id="WQRF01000006">
    <property type="protein sequence ID" value="MVT00447.1"/>
    <property type="molecule type" value="Genomic_DNA"/>
</dbReference>
<evidence type="ECO:0000256" key="9">
    <source>
        <dbReference type="SAM" id="Phobius"/>
    </source>
</evidence>
<dbReference type="GO" id="GO:0004888">
    <property type="term" value="F:transmembrane signaling receptor activity"/>
    <property type="evidence" value="ECO:0007669"/>
    <property type="project" value="InterPro"/>
</dbReference>
<evidence type="ECO:0000256" key="2">
    <source>
        <dbReference type="ARBA" id="ARBA00022475"/>
    </source>
</evidence>
<feature type="domain" description="HAMP" evidence="11">
    <location>
        <begin position="395"/>
        <end position="448"/>
    </location>
</feature>
<sequence length="846" mass="89183">MPTIWTRMEGPQPDRCHSVHDTVRYDPSMFSKMKLSLRLPILVIGIAMATGAGLGIAAYFSGDAIVTSQAQQRLNSAADNATAALDAYLSEVRQDLTLFAGRKDVAAAIYSFTGAVHSLKSQGEPADLLQNAYVANNPHPEGERLLLDTSEKLSVYDQIHRAQHNEFRNLLQTRGYYDVFLFDLNGTNVYSVQKEADFGTSFGEDGGPWADSDLGKVVRAAMVGNPGDVFLTDFAPYGPSNGVPASFIAAPVYDQGLQAGVLAYQMPLGRISEVLARTKGLGESGHVYLVGQDGLVRNDPPETEADEAFNLTLEGPVVLAALEGTPGIGTLSDFDGVSHVAAARPLSFGGSDWAVVALENTAEILAPSAGLRNTMILIGAVLLALSAGCSVLIARTITRPVAKLTNVMSEIAGNHFDAVVPGLKRADELGDMAKAVEVFRQNGLRIAELRASEDSLNEERADQALRMQQLQADIDRVVGAAIEGDFTLRAHTDLSDPDLKQLASNVNELLSTVDRGIGETGEVLAALAKADLSLRVTGTYKGAFDRLKTDTNGVAEQLGEIISQLRDTSGALKTATGEILSGANDLSERTTRQAATIEETSATMEQLRDTVAQNAVEAANASKQARTVSSEAEASGTVMGQANSAMERITQSSAKISNIIGLIDDIAFQTNLLALNASVEAARAGEAGKGFAVVAVEVRRLAQSAAEASSEVKVLIEQSANEVQGGSKLVAEAAERLLAVQGGISANASLLEGMARASREQASAIEEVNVAVRQLDEMTQHNAALVEETNAAIEQTEVQAAELDRVIGTFTLGRSGQEASLVADPEPIGARRLSGGLKRAVGGFGG</sequence>
<dbReference type="CDD" id="cd06225">
    <property type="entry name" value="HAMP"/>
    <property type="match status" value="1"/>
</dbReference>
<dbReference type="InterPro" id="IPR004089">
    <property type="entry name" value="MCPsignal_dom"/>
</dbReference>
<evidence type="ECO:0000256" key="5">
    <source>
        <dbReference type="ARBA" id="ARBA00022989"/>
    </source>
</evidence>
<dbReference type="Gene3D" id="1.10.287.950">
    <property type="entry name" value="Methyl-accepting chemotaxis protein"/>
    <property type="match status" value="1"/>
</dbReference>